<protein>
    <recommendedName>
        <fullName evidence="1">VOC domain-containing protein</fullName>
    </recommendedName>
</protein>
<dbReference type="SUPFAM" id="SSF54593">
    <property type="entry name" value="Glyoxalase/Bleomycin resistance protein/Dihydroxybiphenyl dioxygenase"/>
    <property type="match status" value="1"/>
</dbReference>
<evidence type="ECO:0000313" key="2">
    <source>
        <dbReference type="EMBL" id="GAA4740252.1"/>
    </source>
</evidence>
<dbReference type="Proteomes" id="UP001500121">
    <property type="component" value="Unassembled WGS sequence"/>
</dbReference>
<sequence>MRVVPVRFTADPAAMRRFLEALGLATTVQADAGGWVALNGSGGGVGLHADASADEPRSPGHTDLSFEADEPLEAVRSRLAAAGFEADIIDESFGRSLRVVDPDGVTVQVNEAMRDDHGYTRG</sequence>
<dbReference type="InterPro" id="IPR037523">
    <property type="entry name" value="VOC_core"/>
</dbReference>
<reference evidence="3" key="1">
    <citation type="journal article" date="2019" name="Int. J. Syst. Evol. Microbiol.">
        <title>The Global Catalogue of Microorganisms (GCM) 10K type strain sequencing project: providing services to taxonomists for standard genome sequencing and annotation.</title>
        <authorList>
            <consortium name="The Broad Institute Genomics Platform"/>
            <consortium name="The Broad Institute Genome Sequencing Center for Infectious Disease"/>
            <person name="Wu L."/>
            <person name="Ma J."/>
        </authorList>
    </citation>
    <scope>NUCLEOTIDE SEQUENCE [LARGE SCALE GENOMIC DNA]</scope>
    <source>
        <strain evidence="3">JCM 19015</strain>
    </source>
</reference>
<gene>
    <name evidence="2" type="ORF">GCM10025783_08980</name>
</gene>
<dbReference type="CDD" id="cd06587">
    <property type="entry name" value="VOC"/>
    <property type="match status" value="1"/>
</dbReference>
<evidence type="ECO:0000259" key="1">
    <source>
        <dbReference type="PROSITE" id="PS51819"/>
    </source>
</evidence>
<dbReference type="Gene3D" id="3.10.180.10">
    <property type="entry name" value="2,3-Dihydroxybiphenyl 1,2-Dioxygenase, domain 1"/>
    <property type="match status" value="1"/>
</dbReference>
<dbReference type="EMBL" id="BAABLP010000002">
    <property type="protein sequence ID" value="GAA4740252.1"/>
    <property type="molecule type" value="Genomic_DNA"/>
</dbReference>
<feature type="domain" description="VOC" evidence="1">
    <location>
        <begin position="1"/>
        <end position="112"/>
    </location>
</feature>
<organism evidence="2 3">
    <name type="scientific">Amnibacterium soli</name>
    <dbReference type="NCBI Taxonomy" id="1282736"/>
    <lineage>
        <taxon>Bacteria</taxon>
        <taxon>Bacillati</taxon>
        <taxon>Actinomycetota</taxon>
        <taxon>Actinomycetes</taxon>
        <taxon>Micrococcales</taxon>
        <taxon>Microbacteriaceae</taxon>
        <taxon>Amnibacterium</taxon>
    </lineage>
</organism>
<dbReference type="RefSeq" id="WP_345479804.1">
    <property type="nucleotide sequence ID" value="NZ_BAABLP010000002.1"/>
</dbReference>
<dbReference type="InterPro" id="IPR004360">
    <property type="entry name" value="Glyas_Fos-R_dOase_dom"/>
</dbReference>
<name>A0ABP8YXL2_9MICO</name>
<dbReference type="PROSITE" id="PS51819">
    <property type="entry name" value="VOC"/>
    <property type="match status" value="1"/>
</dbReference>
<dbReference type="InterPro" id="IPR029068">
    <property type="entry name" value="Glyas_Bleomycin-R_OHBP_Dase"/>
</dbReference>
<evidence type="ECO:0000313" key="3">
    <source>
        <dbReference type="Proteomes" id="UP001500121"/>
    </source>
</evidence>
<proteinExistence type="predicted"/>
<dbReference type="Pfam" id="PF00903">
    <property type="entry name" value="Glyoxalase"/>
    <property type="match status" value="1"/>
</dbReference>
<accession>A0ABP8YXL2</accession>
<keyword evidence="3" id="KW-1185">Reference proteome</keyword>
<comment type="caution">
    <text evidence="2">The sequence shown here is derived from an EMBL/GenBank/DDBJ whole genome shotgun (WGS) entry which is preliminary data.</text>
</comment>